<reference evidence="2" key="1">
    <citation type="submission" date="2020-08" db="EMBL/GenBank/DDBJ databases">
        <title>Ramlibacter sp. GTP1 16S ribosomal RNA gene genome sequencing and assembly.</title>
        <authorList>
            <person name="Kang M."/>
        </authorList>
    </citation>
    <scope>NUCLEOTIDE SEQUENCE</scope>
    <source>
        <strain evidence="2">GTP1</strain>
    </source>
</reference>
<dbReference type="Gene3D" id="3.30.1540.10">
    <property type="entry name" value="formyl-coa transferase, domain 3"/>
    <property type="match status" value="1"/>
</dbReference>
<keyword evidence="3" id="KW-1185">Reference proteome</keyword>
<organism evidence="2 3">
    <name type="scientific">Ramlibacter albus</name>
    <dbReference type="NCBI Taxonomy" id="2079448"/>
    <lineage>
        <taxon>Bacteria</taxon>
        <taxon>Pseudomonadati</taxon>
        <taxon>Pseudomonadota</taxon>
        <taxon>Betaproteobacteria</taxon>
        <taxon>Burkholderiales</taxon>
        <taxon>Comamonadaceae</taxon>
        <taxon>Ramlibacter</taxon>
    </lineage>
</organism>
<evidence type="ECO:0000313" key="3">
    <source>
        <dbReference type="Proteomes" id="UP000596827"/>
    </source>
</evidence>
<dbReference type="GO" id="GO:0016740">
    <property type="term" value="F:transferase activity"/>
    <property type="evidence" value="ECO:0007669"/>
    <property type="project" value="UniProtKB-KW"/>
</dbReference>
<dbReference type="InterPro" id="IPR044855">
    <property type="entry name" value="CoA-Trfase_III_dom3_sf"/>
</dbReference>
<gene>
    <name evidence="2" type="ORF">H8R02_21510</name>
</gene>
<dbReference type="InterPro" id="IPR023606">
    <property type="entry name" value="CoA-Trfase_III_dom_1_sf"/>
</dbReference>
<evidence type="ECO:0000256" key="1">
    <source>
        <dbReference type="SAM" id="MobiDB-lite"/>
    </source>
</evidence>
<dbReference type="Pfam" id="PF02515">
    <property type="entry name" value="CoA_transf_3"/>
    <property type="match status" value="1"/>
</dbReference>
<dbReference type="PANTHER" id="PTHR48228:SF5">
    <property type="entry name" value="ALPHA-METHYLACYL-COA RACEMASE"/>
    <property type="match status" value="1"/>
</dbReference>
<dbReference type="Proteomes" id="UP000596827">
    <property type="component" value="Unassembled WGS sequence"/>
</dbReference>
<dbReference type="AlphaFoldDB" id="A0A923MAX7"/>
<sequence length="357" mass="38304">MNGPLAGIRVLEAGGIGPAPFCAMLLADLGAQVLQVTRIGAEASRFDVPGRGRHRIALDLRSDEGRATALELAGSADILIEGFRPGVMERLGLGPSECMQRNPRLVYGRMTGWGQDGPLAQVAGHDINYLGLSGALHAIGRPGEPPVPPLNLVGDYGGGAMLLAVGLLAALQERNVSGRGQVVDAAMSEGSTLLASLFYGMRASGRWSGGRGENHLDGGAHFYNAYRCADGRYVAVAANEPQFYAQLMDLCAIEGEMRTAQWDRARWPAFKAQLAQVFLQRSRDEWCALAEGRDACLTPVLDWDEAPAHPQHRARGGFVTVDGVVQPAPAPRFSRTPAGQPQASREADEDFLRAWRR</sequence>
<name>A0A923MAX7_9BURK</name>
<proteinExistence type="predicted"/>
<dbReference type="PANTHER" id="PTHR48228">
    <property type="entry name" value="SUCCINYL-COA--D-CITRAMALATE COA-TRANSFERASE"/>
    <property type="match status" value="1"/>
</dbReference>
<dbReference type="SUPFAM" id="SSF89796">
    <property type="entry name" value="CoA-transferase family III (CaiB/BaiF)"/>
    <property type="match status" value="1"/>
</dbReference>
<accession>A0A923MAX7</accession>
<keyword evidence="2" id="KW-0808">Transferase</keyword>
<evidence type="ECO:0000313" key="2">
    <source>
        <dbReference type="EMBL" id="MBC5767058.1"/>
    </source>
</evidence>
<feature type="region of interest" description="Disordered" evidence="1">
    <location>
        <begin position="329"/>
        <end position="350"/>
    </location>
</feature>
<dbReference type="Gene3D" id="3.40.50.10540">
    <property type="entry name" value="Crotonobetainyl-coa:carnitine coa-transferase, domain 1"/>
    <property type="match status" value="1"/>
</dbReference>
<dbReference type="InterPro" id="IPR050509">
    <property type="entry name" value="CoA-transferase_III"/>
</dbReference>
<dbReference type="EMBL" id="JACORU010000009">
    <property type="protein sequence ID" value="MBC5767058.1"/>
    <property type="molecule type" value="Genomic_DNA"/>
</dbReference>
<protein>
    <submittedName>
        <fullName evidence="2">CoA transferase</fullName>
    </submittedName>
</protein>
<dbReference type="InterPro" id="IPR003673">
    <property type="entry name" value="CoA-Trfase_fam_III"/>
</dbReference>
<dbReference type="RefSeq" id="WP_187083554.1">
    <property type="nucleotide sequence ID" value="NZ_JACORU010000009.1"/>
</dbReference>
<comment type="caution">
    <text evidence="2">The sequence shown here is derived from an EMBL/GenBank/DDBJ whole genome shotgun (WGS) entry which is preliminary data.</text>
</comment>